<proteinExistence type="predicted"/>
<evidence type="ECO:0000256" key="6">
    <source>
        <dbReference type="PROSITE-ProRule" id="PRU00433"/>
    </source>
</evidence>
<dbReference type="InterPro" id="IPR009056">
    <property type="entry name" value="Cyt_c-like_dom"/>
</dbReference>
<keyword evidence="1" id="KW-0813">Transport</keyword>
<dbReference type="RefSeq" id="WP_057813788.1">
    <property type="nucleotide sequence ID" value="NZ_CP031598.1"/>
</dbReference>
<dbReference type="EMBL" id="LAXI01000002">
    <property type="protein sequence ID" value="KRS18982.1"/>
    <property type="molecule type" value="Genomic_DNA"/>
</dbReference>
<dbReference type="KEGG" id="rid:RIdsm_01879"/>
<dbReference type="InterPro" id="IPR036909">
    <property type="entry name" value="Cyt_c-like_dom_sf"/>
</dbReference>
<name>A0A0T5PCP3_9RHOB</name>
<evidence type="ECO:0000313" key="11">
    <source>
        <dbReference type="Proteomes" id="UP000325785"/>
    </source>
</evidence>
<dbReference type="STRING" id="540747.SAMN04488031_103292"/>
<dbReference type="PROSITE" id="PS51007">
    <property type="entry name" value="CYTC"/>
    <property type="match status" value="2"/>
</dbReference>
<evidence type="ECO:0000259" key="7">
    <source>
        <dbReference type="PROSITE" id="PS51007"/>
    </source>
</evidence>
<gene>
    <name evidence="9" type="ORF">RIdsm_01879</name>
    <name evidence="8" type="ORF">XM52_04725</name>
</gene>
<feature type="domain" description="Cytochrome c" evidence="7">
    <location>
        <begin position="69"/>
        <end position="155"/>
    </location>
</feature>
<dbReference type="Proteomes" id="UP000325785">
    <property type="component" value="Chromosome"/>
</dbReference>
<dbReference type="PANTHER" id="PTHR33751">
    <property type="entry name" value="CBB3-TYPE CYTOCHROME C OXIDASE SUBUNIT FIXP"/>
    <property type="match status" value="1"/>
</dbReference>
<reference evidence="9 11" key="2">
    <citation type="submission" date="2018-08" db="EMBL/GenBank/DDBJ databases">
        <title>Genetic Globetrotter - A new plasmid hitch-hiking vast phylogenetic and geographic distances.</title>
        <authorList>
            <person name="Vollmers J."/>
            <person name="Petersen J."/>
        </authorList>
    </citation>
    <scope>NUCLEOTIDE SEQUENCE [LARGE SCALE GENOMIC DNA]</scope>
    <source>
        <strain evidence="9 11">DSM 26383</strain>
    </source>
</reference>
<reference evidence="8 10" key="1">
    <citation type="submission" date="2015-04" db="EMBL/GenBank/DDBJ databases">
        <title>The draft genome sequence of Roseovarius indicus B108T.</title>
        <authorList>
            <person name="Li G."/>
            <person name="Lai Q."/>
            <person name="Shao Z."/>
            <person name="Yan P."/>
        </authorList>
    </citation>
    <scope>NUCLEOTIDE SEQUENCE [LARGE SCALE GENOMIC DNA]</scope>
    <source>
        <strain evidence="8 10">B108</strain>
    </source>
</reference>
<evidence type="ECO:0000313" key="8">
    <source>
        <dbReference type="EMBL" id="KRS18982.1"/>
    </source>
</evidence>
<evidence type="ECO:0000256" key="2">
    <source>
        <dbReference type="ARBA" id="ARBA00022617"/>
    </source>
</evidence>
<keyword evidence="3 6" id="KW-0479">Metal-binding</keyword>
<dbReference type="SUPFAM" id="SSF46626">
    <property type="entry name" value="Cytochrome c"/>
    <property type="match status" value="3"/>
</dbReference>
<accession>A0A0T5PCP3</accession>
<dbReference type="PANTHER" id="PTHR33751:SF9">
    <property type="entry name" value="CYTOCHROME C4"/>
    <property type="match status" value="1"/>
</dbReference>
<evidence type="ECO:0000313" key="10">
    <source>
        <dbReference type="Proteomes" id="UP000051401"/>
    </source>
</evidence>
<organism evidence="8 10">
    <name type="scientific">Roseovarius indicus</name>
    <dbReference type="NCBI Taxonomy" id="540747"/>
    <lineage>
        <taxon>Bacteria</taxon>
        <taxon>Pseudomonadati</taxon>
        <taxon>Pseudomonadota</taxon>
        <taxon>Alphaproteobacteria</taxon>
        <taxon>Rhodobacterales</taxon>
        <taxon>Roseobacteraceae</taxon>
        <taxon>Roseovarius</taxon>
    </lineage>
</organism>
<evidence type="ECO:0000256" key="1">
    <source>
        <dbReference type="ARBA" id="ARBA00022448"/>
    </source>
</evidence>
<protein>
    <submittedName>
        <fullName evidence="8 9">Cytochrome C</fullName>
    </submittedName>
</protein>
<sequence>MRAVLLTLAALAALGLTGAVAVVWFGLYNVSAVTGHLPGVSWVLHTTFRNSVWLRAPSEETVPELDDKDLIALGAGHYATACVPCHGMPGEPASATMQAMVPAPPHIDEAVAHWEPNELFWIVENGVKMTGMPAWPVGGRDDEVWAVVAYLVSVQEEAAPELAGEDEPEEYCASCHGRVGGQVPRLDILQAEYLEEQLQAYLSGKRPSGIMAQAVTSVPEARLAELARHFAETADEAGDEDVADAELASKGEALAREGTRDVPTCLACHGEREDGQRKGPVLDGQRRGFMEVQLTLWRDGVLEHDPLMRAATRDLSDAEIAALAAYFAGR</sequence>
<dbReference type="InterPro" id="IPR050597">
    <property type="entry name" value="Cytochrome_c_Oxidase_Subunit"/>
</dbReference>
<dbReference type="PATRIC" id="fig|540747.5.peg.2519"/>
<keyword evidence="2 6" id="KW-0349">Heme</keyword>
<keyword evidence="5 6" id="KW-0408">Iron</keyword>
<keyword evidence="10" id="KW-1185">Reference proteome</keyword>
<evidence type="ECO:0000313" key="9">
    <source>
        <dbReference type="EMBL" id="QEW26085.1"/>
    </source>
</evidence>
<dbReference type="GO" id="GO:0046872">
    <property type="term" value="F:metal ion binding"/>
    <property type="evidence" value="ECO:0007669"/>
    <property type="project" value="UniProtKB-KW"/>
</dbReference>
<evidence type="ECO:0000256" key="5">
    <source>
        <dbReference type="ARBA" id="ARBA00023004"/>
    </source>
</evidence>
<evidence type="ECO:0000256" key="3">
    <source>
        <dbReference type="ARBA" id="ARBA00022723"/>
    </source>
</evidence>
<dbReference type="Proteomes" id="UP000051401">
    <property type="component" value="Unassembled WGS sequence"/>
</dbReference>
<feature type="domain" description="Cytochrome c" evidence="7">
    <location>
        <begin position="246"/>
        <end position="330"/>
    </location>
</feature>
<evidence type="ECO:0000256" key="4">
    <source>
        <dbReference type="ARBA" id="ARBA00022982"/>
    </source>
</evidence>
<dbReference type="Gene3D" id="1.10.760.10">
    <property type="entry name" value="Cytochrome c-like domain"/>
    <property type="match status" value="3"/>
</dbReference>
<dbReference type="GO" id="GO:0009055">
    <property type="term" value="F:electron transfer activity"/>
    <property type="evidence" value="ECO:0007669"/>
    <property type="project" value="InterPro"/>
</dbReference>
<keyword evidence="4" id="KW-0249">Electron transport</keyword>
<dbReference type="GO" id="GO:0020037">
    <property type="term" value="F:heme binding"/>
    <property type="evidence" value="ECO:0007669"/>
    <property type="project" value="InterPro"/>
</dbReference>
<dbReference type="Pfam" id="PF13442">
    <property type="entry name" value="Cytochrome_CBB3"/>
    <property type="match status" value="2"/>
</dbReference>
<dbReference type="OrthoDB" id="9773456at2"/>
<dbReference type="AlphaFoldDB" id="A0A0T5PCP3"/>
<dbReference type="EMBL" id="CP031598">
    <property type="protein sequence ID" value="QEW26085.1"/>
    <property type="molecule type" value="Genomic_DNA"/>
</dbReference>